<dbReference type="STRING" id="1111676.MHC_01600"/>
<evidence type="ECO:0000256" key="1">
    <source>
        <dbReference type="SAM" id="Phobius"/>
    </source>
</evidence>
<name>H6N6B4_MYCHN</name>
<keyword evidence="1" id="KW-0472">Membrane</keyword>
<dbReference type="Proteomes" id="UP000009135">
    <property type="component" value="Chromosome"/>
</dbReference>
<dbReference type="EMBL" id="CP003199">
    <property type="protein sequence ID" value="AEW45186.1"/>
    <property type="molecule type" value="Genomic_DNA"/>
</dbReference>
<dbReference type="KEGG" id="mhe:MHC_01600"/>
<evidence type="ECO:0000313" key="3">
    <source>
        <dbReference type="Proteomes" id="UP000009135"/>
    </source>
</evidence>
<reference evidence="2 3" key="1">
    <citation type="journal article" date="2012" name="J. Bacteriol.">
        <title>Complete genome sequence of Mycoplasma haemocanis strain Illinois.</title>
        <authorList>
            <person name="do Nascimento N.C."/>
            <person name="Guimaraes A.M."/>
            <person name="Santos A.P."/>
            <person name="Sanmiguel P.J."/>
            <person name="Messick J.B."/>
        </authorList>
    </citation>
    <scope>NUCLEOTIDE SEQUENCE [LARGE SCALE GENOMIC DNA]</scope>
    <source>
        <strain evidence="2 3">Illinois</strain>
    </source>
</reference>
<feature type="transmembrane region" description="Helical" evidence="1">
    <location>
        <begin position="6"/>
        <end position="25"/>
    </location>
</feature>
<organism evidence="2 3">
    <name type="scientific">Mycoplasma haemocanis (strain Illinois)</name>
    <dbReference type="NCBI Taxonomy" id="1111676"/>
    <lineage>
        <taxon>Bacteria</taxon>
        <taxon>Bacillati</taxon>
        <taxon>Mycoplasmatota</taxon>
        <taxon>Mollicutes</taxon>
        <taxon>Mycoplasmataceae</taxon>
        <taxon>Mycoplasma</taxon>
    </lineage>
</organism>
<evidence type="ECO:0000313" key="2">
    <source>
        <dbReference type="EMBL" id="AEW45186.1"/>
    </source>
</evidence>
<protein>
    <submittedName>
        <fullName evidence="2">Uncharacterized protein</fullName>
    </submittedName>
</protein>
<dbReference type="HOGENOM" id="CLU_096783_0_0_14"/>
<keyword evidence="1" id="KW-0812">Transmembrane</keyword>
<keyword evidence="1" id="KW-1133">Transmembrane helix</keyword>
<dbReference type="AlphaFoldDB" id="H6N6B4"/>
<proteinExistence type="predicted"/>
<gene>
    <name evidence="2" type="ordered locus">MHC_01600</name>
</gene>
<dbReference type="OrthoDB" id="9828757at2"/>
<accession>H6N6B4</accession>
<sequence>MSKLLISSLGMVSAGGIGIGGYLLFNPSENKKFTTFKEKYSKSLLDLSGKSDETIWNTKLTALKSQTPNHPSLKEVSAVVKEERGEEKAKPLHKETCQKIYDSPSNNQSYFEDFKKYCSKLIGDLITGDWVSQESSADSKWNTKLGSLVNKKGELISQKLKDLVGKLPAGNNDSFTEAHRKDLKDWCSSKKEQLFNGEESNVIEEIKSYCTGN</sequence>
<keyword evidence="3" id="KW-1185">Reference proteome</keyword>